<proteinExistence type="inferred from homology"/>
<comment type="caution">
    <text evidence="11">The sequence shown here is derived from an EMBL/GenBank/DDBJ whole genome shotgun (WGS) entry which is preliminary data.</text>
</comment>
<keyword evidence="7" id="KW-0521">NADP</keyword>
<comment type="catalytic activity">
    <reaction evidence="10">
        <text>L-ornithine + NADH + O2 = N(5)-hydroxy-L-ornithine + NAD(+) + H2O</text>
        <dbReference type="Rhea" id="RHEA:41512"/>
        <dbReference type="ChEBI" id="CHEBI:15377"/>
        <dbReference type="ChEBI" id="CHEBI:15379"/>
        <dbReference type="ChEBI" id="CHEBI:46911"/>
        <dbReference type="ChEBI" id="CHEBI:57540"/>
        <dbReference type="ChEBI" id="CHEBI:57945"/>
        <dbReference type="ChEBI" id="CHEBI:78275"/>
        <dbReference type="EC" id="1.14.13.196"/>
    </reaction>
</comment>
<evidence type="ECO:0000256" key="2">
    <source>
        <dbReference type="ARBA" id="ARBA00004924"/>
    </source>
</evidence>
<dbReference type="EMBL" id="ML986638">
    <property type="protein sequence ID" value="KAF2262664.1"/>
    <property type="molecule type" value="Genomic_DNA"/>
</dbReference>
<evidence type="ECO:0000256" key="6">
    <source>
        <dbReference type="ARBA" id="ARBA00022827"/>
    </source>
</evidence>
<dbReference type="GO" id="GO:0016491">
    <property type="term" value="F:oxidoreductase activity"/>
    <property type="evidence" value="ECO:0007669"/>
    <property type="project" value="UniProtKB-KW"/>
</dbReference>
<evidence type="ECO:0000256" key="5">
    <source>
        <dbReference type="ARBA" id="ARBA00022630"/>
    </source>
</evidence>
<evidence type="ECO:0000256" key="9">
    <source>
        <dbReference type="ARBA" id="ARBA00047598"/>
    </source>
</evidence>
<dbReference type="InterPro" id="IPR025700">
    <property type="entry name" value="Lys/Orn_oxygenase"/>
</dbReference>
<dbReference type="Pfam" id="PF13434">
    <property type="entry name" value="Lys_Orn_oxgnase"/>
    <property type="match status" value="1"/>
</dbReference>
<keyword evidence="5" id="KW-0285">Flavoprotein</keyword>
<evidence type="ECO:0000313" key="12">
    <source>
        <dbReference type="Proteomes" id="UP000800093"/>
    </source>
</evidence>
<keyword evidence="12" id="KW-1185">Reference proteome</keyword>
<gene>
    <name evidence="11" type="ORF">CC78DRAFT_545694</name>
</gene>
<dbReference type="OrthoDB" id="3519933at2759"/>
<protein>
    <recommendedName>
        <fullName evidence="4">L-ornithine N(5)-monooxygenase [NAD(P)H]</fullName>
        <ecNumber evidence="4">1.14.13.196</ecNumber>
    </recommendedName>
</protein>
<dbReference type="SUPFAM" id="SSF51905">
    <property type="entry name" value="FAD/NAD(P)-binding domain"/>
    <property type="match status" value="1"/>
</dbReference>
<evidence type="ECO:0000256" key="1">
    <source>
        <dbReference type="ARBA" id="ARBA00001974"/>
    </source>
</evidence>
<evidence type="ECO:0000256" key="8">
    <source>
        <dbReference type="ARBA" id="ARBA00023002"/>
    </source>
</evidence>
<dbReference type="InterPro" id="IPR036188">
    <property type="entry name" value="FAD/NAD-bd_sf"/>
</dbReference>
<dbReference type="EC" id="1.14.13.196" evidence="4"/>
<comment type="similarity">
    <text evidence="3">Belongs to the lysine N(6)-hydroxylase/L-ornithine N(5)-oxygenase family.</text>
</comment>
<dbReference type="PANTHER" id="PTHR42802">
    <property type="entry name" value="MONOOXYGENASE"/>
    <property type="match status" value="1"/>
</dbReference>
<dbReference type="Gene3D" id="3.50.50.60">
    <property type="entry name" value="FAD/NAD(P)-binding domain"/>
    <property type="match status" value="1"/>
</dbReference>
<dbReference type="GO" id="GO:0006879">
    <property type="term" value="P:intracellular iron ion homeostasis"/>
    <property type="evidence" value="ECO:0007669"/>
    <property type="project" value="TreeGrafter"/>
</dbReference>
<evidence type="ECO:0000256" key="3">
    <source>
        <dbReference type="ARBA" id="ARBA00007588"/>
    </source>
</evidence>
<reference evidence="12" key="1">
    <citation type="journal article" date="2020" name="Stud. Mycol.">
        <title>101 Dothideomycetes genomes: A test case for predicting lifestyles and emergence of pathogens.</title>
        <authorList>
            <person name="Haridas S."/>
            <person name="Albert R."/>
            <person name="Binder M."/>
            <person name="Bloem J."/>
            <person name="LaButti K."/>
            <person name="Salamov A."/>
            <person name="Andreopoulos B."/>
            <person name="Baker S."/>
            <person name="Barry K."/>
            <person name="Bills G."/>
            <person name="Bluhm B."/>
            <person name="Cannon C."/>
            <person name="Castanera R."/>
            <person name="Culley D."/>
            <person name="Daum C."/>
            <person name="Ezra D."/>
            <person name="Gonzalez J."/>
            <person name="Henrissat B."/>
            <person name="Kuo A."/>
            <person name="Liang C."/>
            <person name="Lipzen A."/>
            <person name="Lutzoni F."/>
            <person name="Magnuson J."/>
            <person name="Mondo S."/>
            <person name="Nolan M."/>
            <person name="Ohm R."/>
            <person name="Pangilinan J."/>
            <person name="Park H.-J."/>
            <person name="Ramirez L."/>
            <person name="Alfaro M."/>
            <person name="Sun H."/>
            <person name="Tritt A."/>
            <person name="Yoshinaga Y."/>
            <person name="Zwiers L.-H."/>
            <person name="Turgeon B."/>
            <person name="Goodwin S."/>
            <person name="Spatafora J."/>
            <person name="Crous P."/>
            <person name="Grigoriev I."/>
        </authorList>
    </citation>
    <scope>NUCLEOTIDE SEQUENCE [LARGE SCALE GENOMIC DNA]</scope>
    <source>
        <strain evidence="12">CBS 304.66</strain>
    </source>
</reference>
<evidence type="ECO:0000256" key="10">
    <source>
        <dbReference type="ARBA" id="ARBA00049248"/>
    </source>
</evidence>
<name>A0A9P4N503_9PLEO</name>
<organism evidence="11 12">
    <name type="scientific">Lojkania enalia</name>
    <dbReference type="NCBI Taxonomy" id="147567"/>
    <lineage>
        <taxon>Eukaryota</taxon>
        <taxon>Fungi</taxon>
        <taxon>Dikarya</taxon>
        <taxon>Ascomycota</taxon>
        <taxon>Pezizomycotina</taxon>
        <taxon>Dothideomycetes</taxon>
        <taxon>Pleosporomycetidae</taxon>
        <taxon>Pleosporales</taxon>
        <taxon>Pleosporales incertae sedis</taxon>
        <taxon>Lojkania</taxon>
    </lineage>
</organism>
<keyword evidence="6" id="KW-0274">FAD</keyword>
<evidence type="ECO:0000256" key="4">
    <source>
        <dbReference type="ARBA" id="ARBA00012881"/>
    </source>
</evidence>
<evidence type="ECO:0000256" key="7">
    <source>
        <dbReference type="ARBA" id="ARBA00022857"/>
    </source>
</evidence>
<dbReference type="AlphaFoldDB" id="A0A9P4N503"/>
<evidence type="ECO:0000313" key="11">
    <source>
        <dbReference type="EMBL" id="KAF2262664.1"/>
    </source>
</evidence>
<dbReference type="Proteomes" id="UP000800093">
    <property type="component" value="Unassembled WGS sequence"/>
</dbReference>
<comment type="cofactor">
    <cofactor evidence="1">
        <name>FAD</name>
        <dbReference type="ChEBI" id="CHEBI:57692"/>
    </cofactor>
</comment>
<comment type="catalytic activity">
    <reaction evidence="9">
        <text>L-ornithine + NADPH + O2 = N(5)-hydroxy-L-ornithine + NADP(+) + H2O</text>
        <dbReference type="Rhea" id="RHEA:41508"/>
        <dbReference type="ChEBI" id="CHEBI:15377"/>
        <dbReference type="ChEBI" id="CHEBI:15379"/>
        <dbReference type="ChEBI" id="CHEBI:46911"/>
        <dbReference type="ChEBI" id="CHEBI:57783"/>
        <dbReference type="ChEBI" id="CHEBI:58349"/>
        <dbReference type="ChEBI" id="CHEBI:78275"/>
        <dbReference type="EC" id="1.14.13.196"/>
    </reaction>
</comment>
<sequence>MSPHADFDSLLRNEIGPAPAVQEAFTNANGFADSFSDPQFSCLGNRSHLRYTLEDELHDLVCIGFGPASLAIATALHDAQDGTDASLYLPGLTTHSPKVVFLERQPQFAWHAGMLLPGARMQITFLKDMATLRNPRSVFTFVNYLHANQRLVDFMNLNTFLPQRVEYEDYMRWCAAWFDEVVHYGQEVFSVIPEDGNKGEVTMFKVVSRDLETGKLTARRTRHVVIAAGGRASIPKPFPTNHPRVIHSSQFQQASCELLKDTQYSYKIAVVGNGQSAAEIFDFLHSNYPNSKTRLLIKQGSLRPSDDSPFVNEIFNPSRVDSTFSRTPTLRSSSITQDRNTNYGVVRLNLLERIYETLYMQRIRLGNTASAEETWPHRIMPYRCVEDVQSSPIIKDGVRLVVRDQSPLYLSDVPNSEERTDILDVDAVFVATGYQRDLHELLLKDARYLMPGGDLEGEKWTVQRDYRVAFEEGKVSRDAGVWLQGCCESSHGLSDTLLSILATRGGQIVKSIFDKEGKWDGADGLKYDGLTK</sequence>
<dbReference type="PANTHER" id="PTHR42802:SF1">
    <property type="entry name" value="L-ORNITHINE N(5)-MONOOXYGENASE"/>
    <property type="match status" value="1"/>
</dbReference>
<accession>A0A9P4N503</accession>
<comment type="pathway">
    <text evidence="2">Siderophore biosynthesis.</text>
</comment>
<keyword evidence="8" id="KW-0560">Oxidoreductase</keyword>